<name>A0ABM5Z0S5_9BURK</name>
<gene>
    <name evidence="1" type="ORF">CPter291_0289</name>
</gene>
<protein>
    <submittedName>
        <fullName evidence="1">Uncharacterized protein</fullName>
    </submittedName>
</protein>
<proteinExistence type="predicted"/>
<dbReference type="EMBL" id="CP013236">
    <property type="protein sequence ID" value="AMP12585.1"/>
    <property type="molecule type" value="Genomic_DNA"/>
</dbReference>
<sequence>MNDAKCAKSAVNSQWLAMIVMLAGLDAALRKTISHASESSANGGSVAKCGAALLNSGPFASASKHWLGIPGVMA</sequence>
<dbReference type="Proteomes" id="UP000074914">
    <property type="component" value="Chromosome"/>
</dbReference>
<evidence type="ECO:0000313" key="2">
    <source>
        <dbReference type="Proteomes" id="UP000074914"/>
    </source>
</evidence>
<accession>A0ABM5Z0S5</accession>
<reference evidence="1 2" key="1">
    <citation type="submission" date="2015-11" db="EMBL/GenBank/DDBJ databases">
        <title>Exploring the genomic traits of fungus-feeding bacterial genus Collimonas.</title>
        <authorList>
            <person name="Song C."/>
            <person name="Schmidt R."/>
            <person name="de Jager V."/>
            <person name="Krzyzanowska D."/>
            <person name="Jongedijk E."/>
            <person name="Cankar K."/>
            <person name="Beekwilder J."/>
            <person name="van Veen A."/>
            <person name="de Boer W."/>
            <person name="van Veen J.A."/>
            <person name="Garbeva P."/>
        </authorList>
    </citation>
    <scope>NUCLEOTIDE SEQUENCE [LARGE SCALE GENOMIC DNA]</scope>
    <source>
        <strain evidence="1 2">Ter291</strain>
    </source>
</reference>
<evidence type="ECO:0000313" key="1">
    <source>
        <dbReference type="EMBL" id="AMP12585.1"/>
    </source>
</evidence>
<keyword evidence="2" id="KW-1185">Reference proteome</keyword>
<organism evidence="1 2">
    <name type="scientific">Collimonas pratensis</name>
    <dbReference type="NCBI Taxonomy" id="279113"/>
    <lineage>
        <taxon>Bacteria</taxon>
        <taxon>Pseudomonadati</taxon>
        <taxon>Pseudomonadota</taxon>
        <taxon>Betaproteobacteria</taxon>
        <taxon>Burkholderiales</taxon>
        <taxon>Oxalobacteraceae</taxon>
        <taxon>Collimonas</taxon>
    </lineage>
</organism>